<evidence type="ECO:0000256" key="1">
    <source>
        <dbReference type="SAM" id="Coils"/>
    </source>
</evidence>
<proteinExistence type="predicted"/>
<keyword evidence="1" id="KW-0175">Coiled coil</keyword>
<comment type="caution">
    <text evidence="3">The sequence shown here is derived from an EMBL/GenBank/DDBJ whole genome shotgun (WGS) entry which is preliminary data.</text>
</comment>
<dbReference type="OrthoDB" id="9934866at2"/>
<dbReference type="AlphaFoldDB" id="A0A168RDE3"/>
<keyword evidence="2" id="KW-0812">Transmembrane</keyword>
<feature type="coiled-coil region" evidence="1">
    <location>
        <begin position="132"/>
        <end position="166"/>
    </location>
</feature>
<dbReference type="Proteomes" id="UP000076983">
    <property type="component" value="Unassembled WGS sequence"/>
</dbReference>
<dbReference type="STRING" id="29557.MGALLINA_04380"/>
<dbReference type="EMBL" id="LVLH01000035">
    <property type="protein sequence ID" value="OAB48867.1"/>
    <property type="molecule type" value="Genomic_DNA"/>
</dbReference>
<dbReference type="PATRIC" id="fig|29557.3.peg.430"/>
<reference evidence="3 4" key="1">
    <citation type="submission" date="2016-03" db="EMBL/GenBank/DDBJ databases">
        <title>Genome sequence of Mycoplasma gallinarum strain Mgn_IPT.</title>
        <authorList>
            <person name="Yacoub E."/>
            <person name="Sirand-Pugnet P."/>
            <person name="Barre A."/>
            <person name="Maurier F."/>
            <person name="Blanchard A."/>
            <person name="Ben Abdelmoumen B.M."/>
        </authorList>
    </citation>
    <scope>NUCLEOTIDE SEQUENCE [LARGE SCALE GENOMIC DNA]</scope>
    <source>
        <strain evidence="3 4">Mgn_IPT</strain>
    </source>
</reference>
<feature type="transmembrane region" description="Helical" evidence="2">
    <location>
        <begin position="222"/>
        <end position="244"/>
    </location>
</feature>
<gene>
    <name evidence="3" type="ORF">MGALLINA_04380</name>
</gene>
<dbReference type="RefSeq" id="WP_063626217.1">
    <property type="nucleotide sequence ID" value="NZ_LVLH01000035.1"/>
</dbReference>
<evidence type="ECO:0000313" key="3">
    <source>
        <dbReference type="EMBL" id="OAB48867.1"/>
    </source>
</evidence>
<name>A0A168RDE3_9BACT</name>
<keyword evidence="2" id="KW-0472">Membrane</keyword>
<organism evidence="3 4">
    <name type="scientific">Mycoplasmopsis gallinarum</name>
    <dbReference type="NCBI Taxonomy" id="29557"/>
    <lineage>
        <taxon>Bacteria</taxon>
        <taxon>Bacillati</taxon>
        <taxon>Mycoplasmatota</taxon>
        <taxon>Mycoplasmoidales</taxon>
        <taxon>Metamycoplasmataceae</taxon>
        <taxon>Mycoplasmopsis</taxon>
    </lineage>
</organism>
<sequence>MEDVKILFWFTKNVIAKDYFEKFNSTYKLIHLFFYIFEFFRQQKALYFFSEIENETNEIKNSITLLEKSYINLFLDENNDESINKKISEIKTKIDNLEKYILDFRNWLFNFSENIFSKHNQVNDFVNKKYKLHNVEKTISNWENQLNRYKEVFVNFNKRIEKIESNLLSISKKIDNYYEIKNKGKNLFFNIIIYIVSAFLGVCSLFQVIQGFSLEKELTFNLILSISIALLLILIIYWISVLIISKKKNKIRLENINNYLKETFDIDIVMIKNKTKKEKTNKSRR</sequence>
<evidence type="ECO:0000256" key="2">
    <source>
        <dbReference type="SAM" id="Phobius"/>
    </source>
</evidence>
<keyword evidence="2" id="KW-1133">Transmembrane helix</keyword>
<feature type="transmembrane region" description="Helical" evidence="2">
    <location>
        <begin position="187"/>
        <end position="210"/>
    </location>
</feature>
<evidence type="ECO:0000313" key="4">
    <source>
        <dbReference type="Proteomes" id="UP000076983"/>
    </source>
</evidence>
<accession>A0A168RDE3</accession>
<keyword evidence="4" id="KW-1185">Reference proteome</keyword>
<protein>
    <submittedName>
        <fullName evidence="3">Uncharacterized protein</fullName>
    </submittedName>
</protein>